<dbReference type="EC" id="3.1.1.-" evidence="3"/>
<dbReference type="AlphaFoldDB" id="L8GRD3"/>
<evidence type="ECO:0000256" key="1">
    <source>
        <dbReference type="ARBA" id="ARBA00005964"/>
    </source>
</evidence>
<evidence type="ECO:0000256" key="3">
    <source>
        <dbReference type="RuleBase" id="RU361235"/>
    </source>
</evidence>
<dbReference type="STRING" id="1257118.L8GRD3"/>
<keyword evidence="6" id="KW-1185">Reference proteome</keyword>
<dbReference type="PROSITE" id="PS00122">
    <property type="entry name" value="CARBOXYLESTERASE_B_1"/>
    <property type="match status" value="1"/>
</dbReference>
<feature type="signal peptide" evidence="3">
    <location>
        <begin position="1"/>
        <end position="25"/>
    </location>
</feature>
<evidence type="ECO:0000259" key="4">
    <source>
        <dbReference type="Pfam" id="PF00135"/>
    </source>
</evidence>
<gene>
    <name evidence="5" type="ORF">ACA1_218620</name>
</gene>
<keyword evidence="2 3" id="KW-0378">Hydrolase</keyword>
<dbReference type="VEuPathDB" id="AmoebaDB:ACA1_218620"/>
<dbReference type="SUPFAM" id="SSF53474">
    <property type="entry name" value="alpha/beta-Hydrolases"/>
    <property type="match status" value="1"/>
</dbReference>
<dbReference type="KEGG" id="acan:ACA1_218620"/>
<dbReference type="GeneID" id="14915808"/>
<dbReference type="InterPro" id="IPR019819">
    <property type="entry name" value="Carboxylesterase_B_CS"/>
</dbReference>
<dbReference type="Proteomes" id="UP000011083">
    <property type="component" value="Unassembled WGS sequence"/>
</dbReference>
<organism evidence="5 6">
    <name type="scientific">Acanthamoeba castellanii (strain ATCC 30010 / Neff)</name>
    <dbReference type="NCBI Taxonomy" id="1257118"/>
    <lineage>
        <taxon>Eukaryota</taxon>
        <taxon>Amoebozoa</taxon>
        <taxon>Discosea</taxon>
        <taxon>Longamoebia</taxon>
        <taxon>Centramoebida</taxon>
        <taxon>Acanthamoebidae</taxon>
        <taxon>Acanthamoeba</taxon>
    </lineage>
</organism>
<accession>L8GRD3</accession>
<reference evidence="5 6" key="1">
    <citation type="journal article" date="2013" name="Genome Biol.">
        <title>Genome of Acanthamoeba castellanii highlights extensive lateral gene transfer and early evolution of tyrosine kinase signaling.</title>
        <authorList>
            <person name="Clarke M."/>
            <person name="Lohan A.J."/>
            <person name="Liu B."/>
            <person name="Lagkouvardos I."/>
            <person name="Roy S."/>
            <person name="Zafar N."/>
            <person name="Bertelli C."/>
            <person name="Schilde C."/>
            <person name="Kianianmomeni A."/>
            <person name="Burglin T.R."/>
            <person name="Frech C."/>
            <person name="Turcotte B."/>
            <person name="Kopec K.O."/>
            <person name="Synnott J.M."/>
            <person name="Choo C."/>
            <person name="Paponov I."/>
            <person name="Finkler A."/>
            <person name="Soon Heng Tan C."/>
            <person name="Hutchins A.P."/>
            <person name="Weinmeier T."/>
            <person name="Rattei T."/>
            <person name="Chu J.S."/>
            <person name="Gimenez G."/>
            <person name="Irimia M."/>
            <person name="Rigden D.J."/>
            <person name="Fitzpatrick D.A."/>
            <person name="Lorenzo-Morales J."/>
            <person name="Bateman A."/>
            <person name="Chiu C.H."/>
            <person name="Tang P."/>
            <person name="Hegemann P."/>
            <person name="Fromm H."/>
            <person name="Raoult D."/>
            <person name="Greub G."/>
            <person name="Miranda-Saavedra D."/>
            <person name="Chen N."/>
            <person name="Nash P."/>
            <person name="Ginger M.L."/>
            <person name="Horn M."/>
            <person name="Schaap P."/>
            <person name="Caler L."/>
            <person name="Loftus B."/>
        </authorList>
    </citation>
    <scope>NUCLEOTIDE SEQUENCE [LARGE SCALE GENOMIC DNA]</scope>
    <source>
        <strain evidence="5 6">Neff</strain>
    </source>
</reference>
<name>L8GRD3_ACACF</name>
<keyword evidence="3" id="KW-0732">Signal</keyword>
<protein>
    <recommendedName>
        <fullName evidence="3">Carboxylic ester hydrolase</fullName>
        <ecNumber evidence="3">3.1.1.-</ecNumber>
    </recommendedName>
</protein>
<feature type="domain" description="Carboxylesterase type B" evidence="4">
    <location>
        <begin position="27"/>
        <end position="540"/>
    </location>
</feature>
<dbReference type="OMA" id="CDHLVAP"/>
<comment type="similarity">
    <text evidence="1 3">Belongs to the type-B carboxylesterase/lipase family.</text>
</comment>
<evidence type="ECO:0000313" key="6">
    <source>
        <dbReference type="Proteomes" id="UP000011083"/>
    </source>
</evidence>
<dbReference type="PROSITE" id="PS00941">
    <property type="entry name" value="CARBOXYLESTERASE_B_2"/>
    <property type="match status" value="1"/>
</dbReference>
<dbReference type="PANTHER" id="PTHR45570:SF1">
    <property type="entry name" value="CARBOXYLIC ESTER HYDROLASE"/>
    <property type="match status" value="1"/>
</dbReference>
<dbReference type="OrthoDB" id="408631at2759"/>
<dbReference type="Gene3D" id="3.40.50.1820">
    <property type="entry name" value="alpha/beta hydrolase"/>
    <property type="match status" value="1"/>
</dbReference>
<dbReference type="RefSeq" id="XP_004337221.1">
    <property type="nucleotide sequence ID" value="XM_004337173.1"/>
</dbReference>
<evidence type="ECO:0000256" key="2">
    <source>
        <dbReference type="ARBA" id="ARBA00022801"/>
    </source>
</evidence>
<dbReference type="EMBL" id="KB008036">
    <property type="protein sequence ID" value="ELR15208.1"/>
    <property type="molecule type" value="Genomic_DNA"/>
</dbReference>
<dbReference type="GO" id="GO:0016787">
    <property type="term" value="F:hydrolase activity"/>
    <property type="evidence" value="ECO:0007669"/>
    <property type="project" value="UniProtKB-KW"/>
</dbReference>
<dbReference type="PANTHER" id="PTHR45570">
    <property type="entry name" value="CARBOXYLIC ESTER HYDROLASE"/>
    <property type="match status" value="1"/>
</dbReference>
<sequence length="549" mass="60579">MTRTTRGYALLAVLGVLLLAAVVHADDSVVNTSNGPVRGIVASTYRVFKGIPYAEPPVGPLRWRDPLPHRGWAPSTLNATEFGPGCPQRCVLPPHMCPQSESEDCLTLNIWTPRGASSSPRSVMFFMPGGRFEQGDSTSPLYSGEYFTTNLDVILVTTNYRLGVLGHLVTDEYAGNFAIKDQRMALVWLKKNIAAFGGNPNDVTIFGQSAGASSTAVHLLSPYSRGLFSKAIMESNPFALPMKTVQEGRDLGRKFVEYLHCPWNHETTDACLRSKSVNEVMAGQYGVQGSIDYFHPLLLFLPWTPIAVHEPMSLISTTSSVDGKELTDQPWKLFTAGNFTKVPIMMGTVAEEALFFIYEASNGTKVSESLYVLLESYLFQLDVVEVLRKYPVGGIWDDSDYRPLLSTQGTDYIFVCPTRLSARGVAKTGVPTFLYQFNHVPSFDAWGKYTFCDGHVCHGIELPFVFHAAAPFYNFTAAEDDLSKRMSTYWTNFAKSGNPNHPLPVQPAWPAYTASADASMELATPPTVQTGLRASYCDFWDRLGYSHGV</sequence>
<feature type="chain" id="PRO_5005139212" description="Carboxylic ester hydrolase" evidence="3">
    <location>
        <begin position="26"/>
        <end position="549"/>
    </location>
</feature>
<dbReference type="InterPro" id="IPR019826">
    <property type="entry name" value="Carboxylesterase_B_AS"/>
</dbReference>
<dbReference type="InterPro" id="IPR029058">
    <property type="entry name" value="AB_hydrolase_fold"/>
</dbReference>
<proteinExistence type="inferred from homology"/>
<dbReference type="ESTHER" id="acaca-l8grd3">
    <property type="family name" value="Cholinesterase-like"/>
</dbReference>
<dbReference type="InterPro" id="IPR002018">
    <property type="entry name" value="CarbesteraseB"/>
</dbReference>
<evidence type="ECO:0000313" key="5">
    <source>
        <dbReference type="EMBL" id="ELR15208.1"/>
    </source>
</evidence>
<dbReference type="Pfam" id="PF00135">
    <property type="entry name" value="COesterase"/>
    <property type="match status" value="1"/>
</dbReference>